<feature type="transmembrane region" description="Helical" evidence="2">
    <location>
        <begin position="56"/>
        <end position="76"/>
    </location>
</feature>
<evidence type="ECO:0000256" key="1">
    <source>
        <dbReference type="SAM" id="MobiDB-lite"/>
    </source>
</evidence>
<gene>
    <name evidence="3" type="ORF">SAMN04487959_11441</name>
</gene>
<reference evidence="3 4" key="1">
    <citation type="submission" date="2016-10" db="EMBL/GenBank/DDBJ databases">
        <authorList>
            <person name="de Groot N.N."/>
        </authorList>
    </citation>
    <scope>NUCLEOTIDE SEQUENCE [LARGE SCALE GENOMIC DNA]</scope>
    <source>
        <strain evidence="3 4">CGMCC 1.6848</strain>
    </source>
</reference>
<dbReference type="EMBL" id="FOPY01000014">
    <property type="protein sequence ID" value="SFH99891.1"/>
    <property type="molecule type" value="Genomic_DNA"/>
</dbReference>
<sequence>MAKKNRKARRQRAIAARQQAAQPTQGSFVANELHQLIGANEEDVARAFKWRARQNVIFIYAVNAVIFAFLLFFTVYTSNSGLSKFAPFIWAGFIALFFAQQAMLKRYKRLIRNT</sequence>
<accession>A0A1I3EME6</accession>
<feature type="region of interest" description="Disordered" evidence="1">
    <location>
        <begin position="1"/>
        <end position="21"/>
    </location>
</feature>
<name>A0A1I3EME6_9GAMM</name>
<feature type="compositionally biased region" description="Basic residues" evidence="1">
    <location>
        <begin position="1"/>
        <end position="12"/>
    </location>
</feature>
<keyword evidence="2" id="KW-1133">Transmembrane helix</keyword>
<keyword evidence="2" id="KW-0812">Transmembrane</keyword>
<dbReference type="AlphaFoldDB" id="A0A1I3EME6"/>
<protein>
    <recommendedName>
        <fullName evidence="5">2TM domain-containing protein</fullName>
    </recommendedName>
</protein>
<dbReference type="RefSeq" id="WP_092848751.1">
    <property type="nucleotide sequence ID" value="NZ_FOPY01000014.1"/>
</dbReference>
<evidence type="ECO:0000313" key="4">
    <source>
        <dbReference type="Proteomes" id="UP000199040"/>
    </source>
</evidence>
<evidence type="ECO:0000313" key="3">
    <source>
        <dbReference type="EMBL" id="SFH99891.1"/>
    </source>
</evidence>
<evidence type="ECO:0008006" key="5">
    <source>
        <dbReference type="Google" id="ProtNLM"/>
    </source>
</evidence>
<feature type="transmembrane region" description="Helical" evidence="2">
    <location>
        <begin position="88"/>
        <end position="104"/>
    </location>
</feature>
<evidence type="ECO:0000256" key="2">
    <source>
        <dbReference type="SAM" id="Phobius"/>
    </source>
</evidence>
<dbReference type="Proteomes" id="UP000199040">
    <property type="component" value="Unassembled WGS sequence"/>
</dbReference>
<proteinExistence type="predicted"/>
<keyword evidence="4" id="KW-1185">Reference proteome</keyword>
<keyword evidence="2" id="KW-0472">Membrane</keyword>
<organism evidence="3 4">
    <name type="scientific">Modicisalibacter xianhensis</name>
    <dbReference type="NCBI Taxonomy" id="442341"/>
    <lineage>
        <taxon>Bacteria</taxon>
        <taxon>Pseudomonadati</taxon>
        <taxon>Pseudomonadota</taxon>
        <taxon>Gammaproteobacteria</taxon>
        <taxon>Oceanospirillales</taxon>
        <taxon>Halomonadaceae</taxon>
        <taxon>Modicisalibacter</taxon>
    </lineage>
</organism>